<dbReference type="EMBL" id="JAUSUA010000007">
    <property type="protein sequence ID" value="MDQ0208989.1"/>
    <property type="molecule type" value="Genomic_DNA"/>
</dbReference>
<accession>A0ABT9YMW7</accession>
<dbReference type="SMART" id="SM00450">
    <property type="entry name" value="RHOD"/>
    <property type="match status" value="1"/>
</dbReference>
<dbReference type="PROSITE" id="PS50206">
    <property type="entry name" value="RHODANESE_3"/>
    <property type="match status" value="1"/>
</dbReference>
<keyword evidence="1" id="KW-1133">Transmembrane helix</keyword>
<evidence type="ECO:0000259" key="2">
    <source>
        <dbReference type="PROSITE" id="PS50206"/>
    </source>
</evidence>
<evidence type="ECO:0000313" key="4">
    <source>
        <dbReference type="Proteomes" id="UP001225034"/>
    </source>
</evidence>
<dbReference type="PANTHER" id="PTHR43031:SF18">
    <property type="entry name" value="RHODANESE-RELATED SULFURTRANSFERASES"/>
    <property type="match status" value="1"/>
</dbReference>
<proteinExistence type="predicted"/>
<dbReference type="Gene3D" id="3.40.250.10">
    <property type="entry name" value="Rhodanese-like domain"/>
    <property type="match status" value="1"/>
</dbReference>
<keyword evidence="1" id="KW-0472">Membrane</keyword>
<organism evidence="3 4">
    <name type="scientific">Alkalicoccobacillus murimartini</name>
    <dbReference type="NCBI Taxonomy" id="171685"/>
    <lineage>
        <taxon>Bacteria</taxon>
        <taxon>Bacillati</taxon>
        <taxon>Bacillota</taxon>
        <taxon>Bacilli</taxon>
        <taxon>Bacillales</taxon>
        <taxon>Bacillaceae</taxon>
        <taxon>Alkalicoccobacillus</taxon>
    </lineage>
</organism>
<sequence>MKECAPPVMDIMQYIIIAVLFALIVFLLVRRFYTPKYINNLSQEEFIKGYRKAQLIDVREPREYDGGHILGARNIPMSQIRQRINEFRKDQPIYLYCQSGARSRQAASIIRKKRGATEIYQLKSGFRKWTGKIKKK</sequence>
<dbReference type="Proteomes" id="UP001225034">
    <property type="component" value="Unassembled WGS sequence"/>
</dbReference>
<keyword evidence="1" id="KW-0812">Transmembrane</keyword>
<reference evidence="3 4" key="1">
    <citation type="submission" date="2023-07" db="EMBL/GenBank/DDBJ databases">
        <title>Genomic Encyclopedia of Type Strains, Phase IV (KMG-IV): sequencing the most valuable type-strain genomes for metagenomic binning, comparative biology and taxonomic classification.</title>
        <authorList>
            <person name="Goeker M."/>
        </authorList>
    </citation>
    <scope>NUCLEOTIDE SEQUENCE [LARGE SCALE GENOMIC DNA]</scope>
    <source>
        <strain evidence="3 4">DSM 19154</strain>
    </source>
</reference>
<name>A0ABT9YMW7_9BACI</name>
<feature type="domain" description="Rhodanese" evidence="2">
    <location>
        <begin position="49"/>
        <end position="134"/>
    </location>
</feature>
<protein>
    <submittedName>
        <fullName evidence="3">Rhodanese-related sulfurtransferase</fullName>
    </submittedName>
</protein>
<feature type="transmembrane region" description="Helical" evidence="1">
    <location>
        <begin position="12"/>
        <end position="29"/>
    </location>
</feature>
<comment type="caution">
    <text evidence="3">The sequence shown here is derived from an EMBL/GenBank/DDBJ whole genome shotgun (WGS) entry which is preliminary data.</text>
</comment>
<evidence type="ECO:0000313" key="3">
    <source>
        <dbReference type="EMBL" id="MDQ0208989.1"/>
    </source>
</evidence>
<dbReference type="InterPro" id="IPR036873">
    <property type="entry name" value="Rhodanese-like_dom_sf"/>
</dbReference>
<dbReference type="Pfam" id="PF00581">
    <property type="entry name" value="Rhodanese"/>
    <property type="match status" value="1"/>
</dbReference>
<dbReference type="PANTHER" id="PTHR43031">
    <property type="entry name" value="FAD-DEPENDENT OXIDOREDUCTASE"/>
    <property type="match status" value="1"/>
</dbReference>
<gene>
    <name evidence="3" type="ORF">J2S05_003813</name>
</gene>
<dbReference type="InterPro" id="IPR050229">
    <property type="entry name" value="GlpE_sulfurtransferase"/>
</dbReference>
<keyword evidence="4" id="KW-1185">Reference proteome</keyword>
<dbReference type="InterPro" id="IPR001763">
    <property type="entry name" value="Rhodanese-like_dom"/>
</dbReference>
<dbReference type="SUPFAM" id="SSF52821">
    <property type="entry name" value="Rhodanese/Cell cycle control phosphatase"/>
    <property type="match status" value="1"/>
</dbReference>
<dbReference type="CDD" id="cd00158">
    <property type="entry name" value="RHOD"/>
    <property type="match status" value="1"/>
</dbReference>
<evidence type="ECO:0000256" key="1">
    <source>
        <dbReference type="SAM" id="Phobius"/>
    </source>
</evidence>